<dbReference type="OrthoDB" id="3223806at2759"/>
<evidence type="ECO:0000313" key="6">
    <source>
        <dbReference type="EMBL" id="GAW25459.1"/>
    </source>
</evidence>
<keyword evidence="3" id="KW-0645">Protease</keyword>
<dbReference type="InterPro" id="IPR029030">
    <property type="entry name" value="Caspase-like_dom_sf"/>
</dbReference>
<accession>A0A1S8A601</accession>
<name>A0A1S8A601_ROSNE</name>
<proteinExistence type="inferred from homology"/>
<keyword evidence="7" id="KW-1185">Reference proteome</keyword>
<dbReference type="AlphaFoldDB" id="A0A1S8A601"/>
<reference evidence="6" key="1">
    <citation type="submission" date="2016-03" db="EMBL/GenBank/DDBJ databases">
        <title>Draft genome sequence of Rosellinia necatrix.</title>
        <authorList>
            <person name="Kanematsu S."/>
        </authorList>
    </citation>
    <scope>NUCLEOTIDE SEQUENCE [LARGE SCALE GENOMIC DNA]</scope>
    <source>
        <strain evidence="6">W97</strain>
    </source>
</reference>
<feature type="domain" description="Peptidase C14 caspase" evidence="5">
    <location>
        <begin position="4"/>
        <end position="269"/>
    </location>
</feature>
<dbReference type="Proteomes" id="UP000054516">
    <property type="component" value="Unassembled WGS sequence"/>
</dbReference>
<dbReference type="GO" id="GO:0006915">
    <property type="term" value="P:apoptotic process"/>
    <property type="evidence" value="ECO:0007669"/>
    <property type="project" value="UniProtKB-KW"/>
</dbReference>
<dbReference type="InterPro" id="IPR050452">
    <property type="entry name" value="Metacaspase"/>
</dbReference>
<dbReference type="InterPro" id="IPR011600">
    <property type="entry name" value="Pept_C14_caspase"/>
</dbReference>
<dbReference type="PANTHER" id="PTHR48104">
    <property type="entry name" value="METACASPASE-4"/>
    <property type="match status" value="1"/>
</dbReference>
<dbReference type="SUPFAM" id="SSF52129">
    <property type="entry name" value="Caspase-like"/>
    <property type="match status" value="1"/>
</dbReference>
<dbReference type="Gene3D" id="3.40.50.1460">
    <property type="match status" value="1"/>
</dbReference>
<gene>
    <name evidence="6" type="ORF">SAMD00023353_0700690</name>
</gene>
<sequence length="297" mass="33317">MISGRALLIGCDNGELKGTQNDVNVMADILKKLNTHNFDQITCLTGCKATAKNIRASWEKLVNCTNKDDAVVIYYSGHGGREFRPHPVEAGTRRPDKFQYLIPHDFRNDDHIEDWKGILDIEISRWLWEITEKTANVTYILDCCHSANLGKSPKAEPNRKPVAKCQSTNLGSADFDAVWDRARERCMAGIFAGDEAQLGVVFANPDYQNPKVVRIAAAAADSSAWQRFTEGKWRGAMTWRLCQMFDAMGKTRSWLNIMAIVGQLMKSDFDSDPQQPRSAAADDRIPFSLKSDLVTEL</sequence>
<protein>
    <submittedName>
        <fullName evidence="6">Putative peptidase c14 caspase catalytic subunit p20</fullName>
    </submittedName>
</protein>
<comment type="similarity">
    <text evidence="1">Belongs to the peptidase C14B family.</text>
</comment>
<dbReference type="PANTHER" id="PTHR48104:SF30">
    <property type="entry name" value="METACASPASE-1"/>
    <property type="match status" value="1"/>
</dbReference>
<evidence type="ECO:0000256" key="3">
    <source>
        <dbReference type="ARBA" id="ARBA00022807"/>
    </source>
</evidence>
<evidence type="ECO:0000256" key="1">
    <source>
        <dbReference type="ARBA" id="ARBA00009005"/>
    </source>
</evidence>
<evidence type="ECO:0000256" key="2">
    <source>
        <dbReference type="ARBA" id="ARBA00022703"/>
    </source>
</evidence>
<dbReference type="GO" id="GO:0006508">
    <property type="term" value="P:proteolysis"/>
    <property type="evidence" value="ECO:0007669"/>
    <property type="project" value="InterPro"/>
</dbReference>
<keyword evidence="3" id="KW-0788">Thiol protease</keyword>
<dbReference type="EMBL" id="DF977452">
    <property type="protein sequence ID" value="GAW25459.1"/>
    <property type="molecule type" value="Genomic_DNA"/>
</dbReference>
<dbReference type="Pfam" id="PF00656">
    <property type="entry name" value="Peptidase_C14"/>
    <property type="match status" value="1"/>
</dbReference>
<evidence type="ECO:0000259" key="5">
    <source>
        <dbReference type="Pfam" id="PF00656"/>
    </source>
</evidence>
<keyword evidence="4" id="KW-0865">Zymogen</keyword>
<evidence type="ECO:0000313" key="7">
    <source>
        <dbReference type="Proteomes" id="UP000054516"/>
    </source>
</evidence>
<keyword evidence="2" id="KW-0053">Apoptosis</keyword>
<organism evidence="6">
    <name type="scientific">Rosellinia necatrix</name>
    <name type="common">White root-rot fungus</name>
    <dbReference type="NCBI Taxonomy" id="77044"/>
    <lineage>
        <taxon>Eukaryota</taxon>
        <taxon>Fungi</taxon>
        <taxon>Dikarya</taxon>
        <taxon>Ascomycota</taxon>
        <taxon>Pezizomycotina</taxon>
        <taxon>Sordariomycetes</taxon>
        <taxon>Xylariomycetidae</taxon>
        <taxon>Xylariales</taxon>
        <taxon>Xylariaceae</taxon>
        <taxon>Rosellinia</taxon>
    </lineage>
</organism>
<dbReference type="GO" id="GO:0004197">
    <property type="term" value="F:cysteine-type endopeptidase activity"/>
    <property type="evidence" value="ECO:0007669"/>
    <property type="project" value="InterPro"/>
</dbReference>
<keyword evidence="3" id="KW-0378">Hydrolase</keyword>
<dbReference type="GO" id="GO:0005737">
    <property type="term" value="C:cytoplasm"/>
    <property type="evidence" value="ECO:0007669"/>
    <property type="project" value="TreeGrafter"/>
</dbReference>
<evidence type="ECO:0000256" key="4">
    <source>
        <dbReference type="ARBA" id="ARBA00023145"/>
    </source>
</evidence>